<dbReference type="Proteomes" id="UP000029738">
    <property type="component" value="Unassembled WGS sequence"/>
</dbReference>
<dbReference type="Pfam" id="PF02518">
    <property type="entry name" value="HATPase_c"/>
    <property type="match status" value="1"/>
</dbReference>
<sequence length="579" mass="66740">MKRLLERKILIGGFALAVLILTIVNTISYQNTAKVFTTQKQVEASYEVLQKVRDILTTLRDAERARRGYIITGKESYLETYDTALKSINTELSEAKNATFNNQNQRHRLNLIEPLITKRVNLIKTSIKLYKQNQSDTETQIALTDKGLLLHDEIWRIITQIENEEQLLLQHRRAESEKSFHFTTLITIAGSCFSFSLLFSVYSLLQAQIKKRQQLESVLRESKKRYRKLFAVNPHPLWVYDLATLKFLVVNEVAVKHYGYSQADFLSMTVKNILPSEDIESVMKRIYQLSPTIKQTAIERHKKQDGTIIDVEVISHELIFRGRCARLVLARDITIEKQAREAEEIRRNLEKELELQELKTRFFSMVSHEFRTPLSTILISTQVLENSKEWSEEKKRKNLQRIQSSAKTMTQLLTDILTLTRAESGKLEFKPHPLNLEDFCHSIVEEIQFSTGTQQDIIFIHQCLEKIACMDEKILRSILTNLLDNAIKYSPQNSKIYFTLTKNSEQAIFQIQDRGIGISQEEQEQLYQAFQRGQNVGDVPGTGLGLAVVKKCVELHGGSINVESQLEVGTTFTVLLPWM</sequence>
<dbReference type="Pfam" id="PF00512">
    <property type="entry name" value="HisKA"/>
    <property type="match status" value="1"/>
</dbReference>
<evidence type="ECO:0000256" key="7">
    <source>
        <dbReference type="ARBA" id="ARBA00055745"/>
    </source>
</evidence>
<evidence type="ECO:0000259" key="11">
    <source>
        <dbReference type="PROSITE" id="PS50112"/>
    </source>
</evidence>
<organism evidence="12 13">
    <name type="scientific">Tolypothrix bouteillei VB521301</name>
    <dbReference type="NCBI Taxonomy" id="1479485"/>
    <lineage>
        <taxon>Bacteria</taxon>
        <taxon>Bacillati</taxon>
        <taxon>Cyanobacteriota</taxon>
        <taxon>Cyanophyceae</taxon>
        <taxon>Nostocales</taxon>
        <taxon>Tolypothrichaceae</taxon>
        <taxon>Tolypothrix</taxon>
    </lineage>
</organism>
<dbReference type="InterPro" id="IPR004358">
    <property type="entry name" value="Sig_transdc_His_kin-like_C"/>
</dbReference>
<dbReference type="AlphaFoldDB" id="A0A8S9SY47"/>
<dbReference type="InterPro" id="IPR000014">
    <property type="entry name" value="PAS"/>
</dbReference>
<evidence type="ECO:0000313" key="12">
    <source>
        <dbReference type="EMBL" id="KAF3885100.1"/>
    </source>
</evidence>
<gene>
    <name evidence="12" type="ORF">DA73_0400006205</name>
</gene>
<name>A0A8S9SY47_9CYAN</name>
<dbReference type="SUPFAM" id="SSF55785">
    <property type="entry name" value="PYP-like sensor domain (PAS domain)"/>
    <property type="match status" value="1"/>
</dbReference>
<dbReference type="SMART" id="SM00388">
    <property type="entry name" value="HisKA"/>
    <property type="match status" value="1"/>
</dbReference>
<dbReference type="SUPFAM" id="SSF47384">
    <property type="entry name" value="Homodimeric domain of signal transducing histidine kinase"/>
    <property type="match status" value="1"/>
</dbReference>
<evidence type="ECO:0000256" key="6">
    <source>
        <dbReference type="ARBA" id="ARBA00023012"/>
    </source>
</evidence>
<proteinExistence type="predicted"/>
<dbReference type="CDD" id="cd00130">
    <property type="entry name" value="PAS"/>
    <property type="match status" value="1"/>
</dbReference>
<evidence type="ECO:0000256" key="2">
    <source>
        <dbReference type="ARBA" id="ARBA00012438"/>
    </source>
</evidence>
<dbReference type="PANTHER" id="PTHR43711:SF26">
    <property type="entry name" value="SENSOR HISTIDINE KINASE RCSC"/>
    <property type="match status" value="1"/>
</dbReference>
<comment type="caution">
    <text evidence="12">The sequence shown here is derived from an EMBL/GenBank/DDBJ whole genome shotgun (WGS) entry which is preliminary data.</text>
</comment>
<dbReference type="SMART" id="SM00387">
    <property type="entry name" value="HATPase_c"/>
    <property type="match status" value="1"/>
</dbReference>
<dbReference type="InterPro" id="IPR050736">
    <property type="entry name" value="Sensor_HK_Regulatory"/>
</dbReference>
<dbReference type="EMBL" id="JHEG04000001">
    <property type="protein sequence ID" value="KAF3885100.1"/>
    <property type="molecule type" value="Genomic_DNA"/>
</dbReference>
<keyword evidence="9" id="KW-0812">Transmembrane</keyword>
<evidence type="ECO:0000256" key="4">
    <source>
        <dbReference type="ARBA" id="ARBA00022679"/>
    </source>
</evidence>
<dbReference type="GO" id="GO:0000155">
    <property type="term" value="F:phosphorelay sensor kinase activity"/>
    <property type="evidence" value="ECO:0007669"/>
    <property type="project" value="InterPro"/>
</dbReference>
<evidence type="ECO:0000256" key="1">
    <source>
        <dbReference type="ARBA" id="ARBA00000085"/>
    </source>
</evidence>
<dbReference type="PRINTS" id="PR00344">
    <property type="entry name" value="BCTRLSENSOR"/>
</dbReference>
<feature type="coiled-coil region" evidence="8">
    <location>
        <begin position="332"/>
        <end position="359"/>
    </location>
</feature>
<keyword evidence="5" id="KW-0418">Kinase</keyword>
<evidence type="ECO:0000313" key="13">
    <source>
        <dbReference type="Proteomes" id="UP000029738"/>
    </source>
</evidence>
<keyword evidence="13" id="KW-1185">Reference proteome</keyword>
<dbReference type="Gene3D" id="3.30.565.10">
    <property type="entry name" value="Histidine kinase-like ATPase, C-terminal domain"/>
    <property type="match status" value="1"/>
</dbReference>
<feature type="domain" description="PAS" evidence="11">
    <location>
        <begin position="222"/>
        <end position="296"/>
    </location>
</feature>
<dbReference type="PROSITE" id="PS50112">
    <property type="entry name" value="PAS"/>
    <property type="match status" value="1"/>
</dbReference>
<feature type="domain" description="Histidine kinase" evidence="10">
    <location>
        <begin position="365"/>
        <end position="579"/>
    </location>
</feature>
<evidence type="ECO:0000259" key="10">
    <source>
        <dbReference type="PROSITE" id="PS50109"/>
    </source>
</evidence>
<keyword evidence="3" id="KW-0597">Phosphoprotein</keyword>
<dbReference type="InterPro" id="IPR036097">
    <property type="entry name" value="HisK_dim/P_sf"/>
</dbReference>
<feature type="transmembrane region" description="Helical" evidence="9">
    <location>
        <begin position="180"/>
        <end position="205"/>
    </location>
</feature>
<dbReference type="EC" id="2.7.13.3" evidence="2"/>
<keyword evidence="6" id="KW-0902">Two-component regulatory system</keyword>
<dbReference type="CDD" id="cd00082">
    <property type="entry name" value="HisKA"/>
    <property type="match status" value="1"/>
</dbReference>
<dbReference type="SMART" id="SM00091">
    <property type="entry name" value="PAS"/>
    <property type="match status" value="1"/>
</dbReference>
<comment type="function">
    <text evidence="7">Photoreceptor which exists in two forms that are reversibly interconvertible by light: the R form that absorbs maximally in the red region of the spectrum and the FR form that absorbs maximally in the far-red region.</text>
</comment>
<dbReference type="PROSITE" id="PS50109">
    <property type="entry name" value="HIS_KIN"/>
    <property type="match status" value="1"/>
</dbReference>
<dbReference type="NCBIfam" id="TIGR00229">
    <property type="entry name" value="sensory_box"/>
    <property type="match status" value="1"/>
</dbReference>
<reference evidence="12" key="2">
    <citation type="submission" date="2019-11" db="EMBL/GenBank/DDBJ databases">
        <title>Improved Assembly of Tolypothrix boutellei genome.</title>
        <authorList>
            <person name="Sarangi A.N."/>
            <person name="Mukherjee M."/>
            <person name="Ghosh S."/>
            <person name="Singh D."/>
            <person name="Das A."/>
            <person name="Kant S."/>
            <person name="Prusty A."/>
            <person name="Tripathy S."/>
        </authorList>
    </citation>
    <scope>NUCLEOTIDE SEQUENCE</scope>
    <source>
        <strain evidence="12">VB521301</strain>
    </source>
</reference>
<dbReference type="FunFam" id="3.30.565.10:FF:000006">
    <property type="entry name" value="Sensor histidine kinase WalK"/>
    <property type="match status" value="1"/>
</dbReference>
<dbReference type="SUPFAM" id="SSF55874">
    <property type="entry name" value="ATPase domain of HSP90 chaperone/DNA topoisomerase II/histidine kinase"/>
    <property type="match status" value="1"/>
</dbReference>
<evidence type="ECO:0000256" key="8">
    <source>
        <dbReference type="SAM" id="Coils"/>
    </source>
</evidence>
<dbReference type="InterPro" id="IPR003661">
    <property type="entry name" value="HisK_dim/P_dom"/>
</dbReference>
<dbReference type="Gene3D" id="3.30.450.20">
    <property type="entry name" value="PAS domain"/>
    <property type="match status" value="1"/>
</dbReference>
<keyword evidence="9" id="KW-1133">Transmembrane helix</keyword>
<dbReference type="InterPro" id="IPR005467">
    <property type="entry name" value="His_kinase_dom"/>
</dbReference>
<dbReference type="CDD" id="cd00075">
    <property type="entry name" value="HATPase"/>
    <property type="match status" value="1"/>
</dbReference>
<evidence type="ECO:0000256" key="9">
    <source>
        <dbReference type="SAM" id="Phobius"/>
    </source>
</evidence>
<keyword evidence="8" id="KW-0175">Coiled coil</keyword>
<evidence type="ECO:0000256" key="3">
    <source>
        <dbReference type="ARBA" id="ARBA00022553"/>
    </source>
</evidence>
<dbReference type="OrthoDB" id="524708at2"/>
<evidence type="ECO:0000256" key="5">
    <source>
        <dbReference type="ARBA" id="ARBA00022777"/>
    </source>
</evidence>
<keyword evidence="4" id="KW-0808">Transferase</keyword>
<reference evidence="12" key="1">
    <citation type="journal article" date="2015" name="Genome Announc.">
        <title>Draft Genome Sequence of Tolypothrix boutellei Strain VB521301.</title>
        <authorList>
            <person name="Chandrababunaidu M.M."/>
            <person name="Singh D."/>
            <person name="Sen D."/>
            <person name="Bhan S."/>
            <person name="Das S."/>
            <person name="Gupta A."/>
            <person name="Adhikary S.P."/>
            <person name="Tripathy S."/>
        </authorList>
    </citation>
    <scope>NUCLEOTIDE SEQUENCE</scope>
    <source>
        <strain evidence="12">VB521301</strain>
    </source>
</reference>
<dbReference type="Pfam" id="PF05227">
    <property type="entry name" value="CHASE3"/>
    <property type="match status" value="1"/>
</dbReference>
<dbReference type="PANTHER" id="PTHR43711">
    <property type="entry name" value="TWO-COMPONENT HISTIDINE KINASE"/>
    <property type="match status" value="1"/>
</dbReference>
<dbReference type="InterPro" id="IPR007891">
    <property type="entry name" value="CHASE3"/>
</dbReference>
<dbReference type="InterPro" id="IPR003594">
    <property type="entry name" value="HATPase_dom"/>
</dbReference>
<dbReference type="InterPro" id="IPR035965">
    <property type="entry name" value="PAS-like_dom_sf"/>
</dbReference>
<dbReference type="CDD" id="cd19410">
    <property type="entry name" value="HK9-like_sensor"/>
    <property type="match status" value="1"/>
</dbReference>
<accession>A0A8S9SY47</accession>
<dbReference type="Gene3D" id="1.10.287.130">
    <property type="match status" value="1"/>
</dbReference>
<comment type="catalytic activity">
    <reaction evidence="1">
        <text>ATP + protein L-histidine = ADP + protein N-phospho-L-histidine.</text>
        <dbReference type="EC" id="2.7.13.3"/>
    </reaction>
</comment>
<dbReference type="RefSeq" id="WP_050046370.1">
    <property type="nucleotide sequence ID" value="NZ_JHEG04000001.1"/>
</dbReference>
<keyword evidence="9" id="KW-0472">Membrane</keyword>
<protein>
    <recommendedName>
        <fullName evidence="2">histidine kinase</fullName>
        <ecNumber evidence="2">2.7.13.3</ecNumber>
    </recommendedName>
</protein>
<dbReference type="InterPro" id="IPR036890">
    <property type="entry name" value="HATPase_C_sf"/>
</dbReference>